<evidence type="ECO:0000256" key="7">
    <source>
        <dbReference type="ARBA" id="ARBA00022840"/>
    </source>
</evidence>
<name>A0A6P0BFC6_RHILE</name>
<keyword evidence="4 10" id="KW-0808">Transferase</keyword>
<evidence type="ECO:0000256" key="2">
    <source>
        <dbReference type="ARBA" id="ARBA00008420"/>
    </source>
</evidence>
<comment type="caution">
    <text evidence="11">The sequence shown here is derived from an EMBL/GenBank/DDBJ whole genome shotgun (WGS) entry which is preliminary data.</text>
</comment>
<dbReference type="InterPro" id="IPR027417">
    <property type="entry name" value="P-loop_NTPase"/>
</dbReference>
<evidence type="ECO:0000256" key="9">
    <source>
        <dbReference type="ARBA" id="ARBA00048090"/>
    </source>
</evidence>
<evidence type="ECO:0000256" key="3">
    <source>
        <dbReference type="ARBA" id="ARBA00012054"/>
    </source>
</evidence>
<gene>
    <name evidence="11" type="ORF">GR204_32125</name>
</gene>
<dbReference type="InterPro" id="IPR006001">
    <property type="entry name" value="Therm_gnt_kin"/>
</dbReference>
<reference evidence="11 12" key="1">
    <citation type="submission" date="2019-12" db="EMBL/GenBank/DDBJ databases">
        <title>Rhizobium genotypes associated with high levels of biological nitrogen fixation by grain legumes in a temperate-maritime cropping system.</title>
        <authorList>
            <person name="Maluk M."/>
            <person name="Francesc Ferrando Molina F."/>
            <person name="Lopez Del Egido L."/>
            <person name="Lafos M."/>
            <person name="Langarica-Fuentes A."/>
            <person name="Gebre Yohannes G."/>
            <person name="Young M.W."/>
            <person name="Martin P."/>
            <person name="Gantlett R."/>
            <person name="Kenicer G."/>
            <person name="Hawes C."/>
            <person name="Begg G.S."/>
            <person name="Quilliam R.S."/>
            <person name="Squire G.R."/>
            <person name="Poole P.S."/>
            <person name="Young P.W."/>
            <person name="Iannetta P.M."/>
            <person name="James E.K."/>
        </authorList>
    </citation>
    <scope>NUCLEOTIDE SEQUENCE [LARGE SCALE GENOMIC DNA]</scope>
    <source>
        <strain evidence="11 12">JHI1096</strain>
    </source>
</reference>
<dbReference type="PANTHER" id="PTHR43442:SF3">
    <property type="entry name" value="GLUCONOKINASE-RELATED"/>
    <property type="match status" value="1"/>
</dbReference>
<dbReference type="GO" id="GO:0019521">
    <property type="term" value="P:D-gluconate metabolic process"/>
    <property type="evidence" value="ECO:0007669"/>
    <property type="project" value="UniProtKB-KW"/>
</dbReference>
<comment type="pathway">
    <text evidence="1">Carbohydrate acid metabolism.</text>
</comment>
<organism evidence="11 12">
    <name type="scientific">Rhizobium leguminosarum</name>
    <dbReference type="NCBI Taxonomy" id="384"/>
    <lineage>
        <taxon>Bacteria</taxon>
        <taxon>Pseudomonadati</taxon>
        <taxon>Pseudomonadota</taxon>
        <taxon>Alphaproteobacteria</taxon>
        <taxon>Hyphomicrobiales</taxon>
        <taxon>Rhizobiaceae</taxon>
        <taxon>Rhizobium/Agrobacterium group</taxon>
        <taxon>Rhizobium</taxon>
    </lineage>
</organism>
<dbReference type="EC" id="2.7.1.12" evidence="3 10"/>
<proteinExistence type="inferred from homology"/>
<evidence type="ECO:0000256" key="6">
    <source>
        <dbReference type="ARBA" id="ARBA00022777"/>
    </source>
</evidence>
<evidence type="ECO:0000256" key="5">
    <source>
        <dbReference type="ARBA" id="ARBA00022741"/>
    </source>
</evidence>
<dbReference type="GO" id="GO:0005524">
    <property type="term" value="F:ATP binding"/>
    <property type="evidence" value="ECO:0007669"/>
    <property type="project" value="UniProtKB-KW"/>
</dbReference>
<sequence>MPDKQMNRPHAIIVMGVSGCGKSSVGEKLAEALHLAFVEGDALHPAANVEKMSKGIPLTDEDRMPWLDRIGEDIKASLEKSEGIIVSCSALKRLYRDRLRAAAGGNLFFVYLEGSRVLLMKRMGERKGHFMPVSLLDSQLATLEVPTGEPGVVTVDIDDTVEGIAATALKSLTAIGVTG</sequence>
<evidence type="ECO:0000313" key="12">
    <source>
        <dbReference type="Proteomes" id="UP000471560"/>
    </source>
</evidence>
<dbReference type="NCBIfam" id="TIGR01313">
    <property type="entry name" value="therm_gnt_kin"/>
    <property type="match status" value="1"/>
</dbReference>
<keyword evidence="8" id="KW-0311">Gluconate utilization</keyword>
<dbReference type="EMBL" id="WUEZ01000058">
    <property type="protein sequence ID" value="NEI38543.1"/>
    <property type="molecule type" value="Genomic_DNA"/>
</dbReference>
<dbReference type="GO" id="GO:0005737">
    <property type="term" value="C:cytoplasm"/>
    <property type="evidence" value="ECO:0007669"/>
    <property type="project" value="TreeGrafter"/>
</dbReference>
<comment type="similarity">
    <text evidence="2 10">Belongs to the gluconokinase GntK/GntV family.</text>
</comment>
<evidence type="ECO:0000256" key="1">
    <source>
        <dbReference type="ARBA" id="ARBA00004761"/>
    </source>
</evidence>
<keyword evidence="6 10" id="KW-0418">Kinase</keyword>
<evidence type="ECO:0000313" key="11">
    <source>
        <dbReference type="EMBL" id="NEI38543.1"/>
    </source>
</evidence>
<comment type="catalytic activity">
    <reaction evidence="9 10">
        <text>D-gluconate + ATP = 6-phospho-D-gluconate + ADP + H(+)</text>
        <dbReference type="Rhea" id="RHEA:19433"/>
        <dbReference type="ChEBI" id="CHEBI:15378"/>
        <dbReference type="ChEBI" id="CHEBI:18391"/>
        <dbReference type="ChEBI" id="CHEBI:30616"/>
        <dbReference type="ChEBI" id="CHEBI:58759"/>
        <dbReference type="ChEBI" id="CHEBI:456216"/>
        <dbReference type="EC" id="2.7.1.12"/>
    </reaction>
</comment>
<dbReference type="SUPFAM" id="SSF52540">
    <property type="entry name" value="P-loop containing nucleoside triphosphate hydrolases"/>
    <property type="match status" value="1"/>
</dbReference>
<evidence type="ECO:0000256" key="4">
    <source>
        <dbReference type="ARBA" id="ARBA00022679"/>
    </source>
</evidence>
<evidence type="ECO:0000256" key="8">
    <source>
        <dbReference type="ARBA" id="ARBA00023064"/>
    </source>
</evidence>
<dbReference type="FunFam" id="3.40.50.300:FF:000522">
    <property type="entry name" value="Gluconokinase"/>
    <property type="match status" value="1"/>
</dbReference>
<dbReference type="PANTHER" id="PTHR43442">
    <property type="entry name" value="GLUCONOKINASE-RELATED"/>
    <property type="match status" value="1"/>
</dbReference>
<dbReference type="RefSeq" id="WP_164579096.1">
    <property type="nucleotide sequence ID" value="NZ_WUEZ01000058.1"/>
</dbReference>
<dbReference type="Proteomes" id="UP000471560">
    <property type="component" value="Unassembled WGS sequence"/>
</dbReference>
<dbReference type="CDD" id="cd02021">
    <property type="entry name" value="GntK"/>
    <property type="match status" value="1"/>
</dbReference>
<dbReference type="AlphaFoldDB" id="A0A6P0BFC6"/>
<dbReference type="GO" id="GO:0046316">
    <property type="term" value="F:gluconokinase activity"/>
    <property type="evidence" value="ECO:0007669"/>
    <property type="project" value="UniProtKB-EC"/>
</dbReference>
<dbReference type="Pfam" id="PF13671">
    <property type="entry name" value="AAA_33"/>
    <property type="match status" value="1"/>
</dbReference>
<protein>
    <recommendedName>
        <fullName evidence="3 10">Gluconokinase</fullName>
        <ecNumber evidence="3 10">2.7.1.12</ecNumber>
    </recommendedName>
</protein>
<keyword evidence="5 10" id="KW-0547">Nucleotide-binding</keyword>
<keyword evidence="7 10" id="KW-0067">ATP-binding</keyword>
<evidence type="ECO:0000256" key="10">
    <source>
        <dbReference type="RuleBase" id="RU363066"/>
    </source>
</evidence>
<accession>A0A6P0BFC6</accession>
<dbReference type="PROSITE" id="PS51257">
    <property type="entry name" value="PROKAR_LIPOPROTEIN"/>
    <property type="match status" value="1"/>
</dbReference>
<dbReference type="Gene3D" id="3.40.50.300">
    <property type="entry name" value="P-loop containing nucleotide triphosphate hydrolases"/>
    <property type="match status" value="1"/>
</dbReference>